<keyword evidence="2" id="KW-1185">Reference proteome</keyword>
<dbReference type="AlphaFoldDB" id="A0A0C3KDT5"/>
<proteinExistence type="predicted"/>
<dbReference type="EMBL" id="KN823212">
    <property type="protein sequence ID" value="KIO19613.1"/>
    <property type="molecule type" value="Genomic_DNA"/>
</dbReference>
<reference evidence="2" key="2">
    <citation type="submission" date="2015-01" db="EMBL/GenBank/DDBJ databases">
        <title>Evolutionary Origins and Diversification of the Mycorrhizal Mutualists.</title>
        <authorList>
            <consortium name="DOE Joint Genome Institute"/>
            <consortium name="Mycorrhizal Genomics Consortium"/>
            <person name="Kohler A."/>
            <person name="Kuo A."/>
            <person name="Nagy L.G."/>
            <person name="Floudas D."/>
            <person name="Copeland A."/>
            <person name="Barry K.W."/>
            <person name="Cichocki N."/>
            <person name="Veneault-Fourrey C."/>
            <person name="LaButti K."/>
            <person name="Lindquist E.A."/>
            <person name="Lipzen A."/>
            <person name="Lundell T."/>
            <person name="Morin E."/>
            <person name="Murat C."/>
            <person name="Riley R."/>
            <person name="Ohm R."/>
            <person name="Sun H."/>
            <person name="Tunlid A."/>
            <person name="Henrissat B."/>
            <person name="Grigoriev I.V."/>
            <person name="Hibbett D.S."/>
            <person name="Martin F."/>
        </authorList>
    </citation>
    <scope>NUCLEOTIDE SEQUENCE [LARGE SCALE GENOMIC DNA]</scope>
    <source>
        <strain evidence="2">MUT 4182</strain>
    </source>
</reference>
<dbReference type="HOGENOM" id="CLU_1001809_0_0_1"/>
<sequence>MSRSRRSFEEVHKLGRWWRRGFTDKLALEREQSGFNFPHYALLLGAGWPNKGGTMPKWTTDGIVYSTRCQQLMQFIHFRCQYLVSRAIEAKEMVELMMVAGIVECKTQEPYMGVGLGKEELSAVVLFVYSRCLVGQRFRGFTFSTVDSKPSVSELLQLKLAMDQGNSRAVIHSGGSGFQFGLRGNLQIPSVARPKQRDLCRLASNPAHFPCKEIGIGIERQRHHHLDTILVMERRDHALSDIVMGNLLINEYYEDESRDSSAGDDDAVWLKSSRGRGY</sequence>
<evidence type="ECO:0000313" key="2">
    <source>
        <dbReference type="Proteomes" id="UP000054248"/>
    </source>
</evidence>
<reference evidence="1 2" key="1">
    <citation type="submission" date="2014-04" db="EMBL/GenBank/DDBJ databases">
        <authorList>
            <consortium name="DOE Joint Genome Institute"/>
            <person name="Kuo A."/>
            <person name="Girlanda M."/>
            <person name="Perotto S."/>
            <person name="Kohler A."/>
            <person name="Nagy L.G."/>
            <person name="Floudas D."/>
            <person name="Copeland A."/>
            <person name="Barry K.W."/>
            <person name="Cichocki N."/>
            <person name="Veneault-Fourrey C."/>
            <person name="LaButti K."/>
            <person name="Lindquist E.A."/>
            <person name="Lipzen A."/>
            <person name="Lundell T."/>
            <person name="Morin E."/>
            <person name="Murat C."/>
            <person name="Sun H."/>
            <person name="Tunlid A."/>
            <person name="Henrissat B."/>
            <person name="Grigoriev I.V."/>
            <person name="Hibbett D.S."/>
            <person name="Martin F."/>
            <person name="Nordberg H.P."/>
            <person name="Cantor M.N."/>
            <person name="Hua S.X."/>
        </authorList>
    </citation>
    <scope>NUCLEOTIDE SEQUENCE [LARGE SCALE GENOMIC DNA]</scope>
    <source>
        <strain evidence="1 2">MUT 4182</strain>
    </source>
</reference>
<dbReference type="Proteomes" id="UP000054248">
    <property type="component" value="Unassembled WGS sequence"/>
</dbReference>
<evidence type="ECO:0000313" key="1">
    <source>
        <dbReference type="EMBL" id="KIO19613.1"/>
    </source>
</evidence>
<accession>A0A0C3KDT5</accession>
<gene>
    <name evidence="1" type="ORF">M407DRAFT_11306</name>
</gene>
<organism evidence="1 2">
    <name type="scientific">Tulasnella calospora MUT 4182</name>
    <dbReference type="NCBI Taxonomy" id="1051891"/>
    <lineage>
        <taxon>Eukaryota</taxon>
        <taxon>Fungi</taxon>
        <taxon>Dikarya</taxon>
        <taxon>Basidiomycota</taxon>
        <taxon>Agaricomycotina</taxon>
        <taxon>Agaricomycetes</taxon>
        <taxon>Cantharellales</taxon>
        <taxon>Tulasnellaceae</taxon>
        <taxon>Tulasnella</taxon>
    </lineage>
</organism>
<name>A0A0C3KDT5_9AGAM</name>
<protein>
    <submittedName>
        <fullName evidence="1">Uncharacterized protein</fullName>
    </submittedName>
</protein>